<organism evidence="1 2">
    <name type="scientific">Jejudonia soesokkakensis</name>
    <dbReference type="NCBI Taxonomy" id="1323432"/>
    <lineage>
        <taxon>Bacteria</taxon>
        <taxon>Pseudomonadati</taxon>
        <taxon>Bacteroidota</taxon>
        <taxon>Flavobacteriia</taxon>
        <taxon>Flavobacteriales</taxon>
        <taxon>Flavobacteriaceae</taxon>
        <taxon>Jejudonia</taxon>
    </lineage>
</organism>
<evidence type="ECO:0000313" key="2">
    <source>
        <dbReference type="Proteomes" id="UP001596415"/>
    </source>
</evidence>
<protein>
    <submittedName>
        <fullName evidence="1">Sulfotransferase family protein</fullName>
        <ecNumber evidence="1">2.8.2.-</ecNumber>
    </submittedName>
</protein>
<gene>
    <name evidence="1" type="ORF">ACFQO1_04100</name>
</gene>
<proteinExistence type="predicted"/>
<sequence length="293" mass="34420">MNHQSPFFILANPRSGSSLLRIICDCNSKLTVPPESGFLLWWKSKYENISTKDLRDPIQIEKLVTDILSSKKIETWQLEKEQLIQYLIYHNPVSYAHVGSLVYYFQALMRKKKPIVWGDKNNYYIHHLYDLIELYPDAKYIHLVRDGRDVACSYRNLTSIVSTSDYFPNLPVDISEIAKEWADNNRRIELFLKTNAKNNFLLVKYEDLVRSMKDTCIKISEFLNVPFDKTMLEYNVLNKKNNLEPSQTVDWKMNTLKKPDTSRIHQYKLQFSAEELDLFNLHAGSALKNYGYV</sequence>
<dbReference type="EC" id="2.8.2.-" evidence="1"/>
<dbReference type="Proteomes" id="UP001596415">
    <property type="component" value="Unassembled WGS sequence"/>
</dbReference>
<dbReference type="PANTHER" id="PTHR10704">
    <property type="entry name" value="CARBOHYDRATE SULFOTRANSFERASE"/>
    <property type="match status" value="1"/>
</dbReference>
<keyword evidence="2" id="KW-1185">Reference proteome</keyword>
<dbReference type="RefSeq" id="WP_380216697.1">
    <property type="nucleotide sequence ID" value="NZ_JBHTBN010000001.1"/>
</dbReference>
<dbReference type="GO" id="GO:0016740">
    <property type="term" value="F:transferase activity"/>
    <property type="evidence" value="ECO:0007669"/>
    <property type="project" value="UniProtKB-KW"/>
</dbReference>
<evidence type="ECO:0000313" key="1">
    <source>
        <dbReference type="EMBL" id="MFC7356859.1"/>
    </source>
</evidence>
<dbReference type="Pfam" id="PF13469">
    <property type="entry name" value="Sulfotransfer_3"/>
    <property type="match status" value="1"/>
</dbReference>
<dbReference type="SUPFAM" id="SSF52540">
    <property type="entry name" value="P-loop containing nucleoside triphosphate hydrolases"/>
    <property type="match status" value="1"/>
</dbReference>
<name>A0ABW2MR92_9FLAO</name>
<dbReference type="InterPro" id="IPR051135">
    <property type="entry name" value="Gal/GlcNAc/GalNAc_ST"/>
</dbReference>
<dbReference type="Gene3D" id="3.40.50.300">
    <property type="entry name" value="P-loop containing nucleotide triphosphate hydrolases"/>
    <property type="match status" value="1"/>
</dbReference>
<comment type="caution">
    <text evidence="1">The sequence shown here is derived from an EMBL/GenBank/DDBJ whole genome shotgun (WGS) entry which is preliminary data.</text>
</comment>
<reference evidence="2" key="1">
    <citation type="journal article" date="2019" name="Int. J. Syst. Evol. Microbiol.">
        <title>The Global Catalogue of Microorganisms (GCM) 10K type strain sequencing project: providing services to taxonomists for standard genome sequencing and annotation.</title>
        <authorList>
            <consortium name="The Broad Institute Genomics Platform"/>
            <consortium name="The Broad Institute Genome Sequencing Center for Infectious Disease"/>
            <person name="Wu L."/>
            <person name="Ma J."/>
        </authorList>
    </citation>
    <scope>NUCLEOTIDE SEQUENCE [LARGE SCALE GENOMIC DNA]</scope>
    <source>
        <strain evidence="2">CGMCC 1.16306</strain>
    </source>
</reference>
<dbReference type="InterPro" id="IPR027417">
    <property type="entry name" value="P-loop_NTPase"/>
</dbReference>
<accession>A0ABW2MR92</accession>
<dbReference type="EMBL" id="JBHTBN010000001">
    <property type="protein sequence ID" value="MFC7356859.1"/>
    <property type="molecule type" value="Genomic_DNA"/>
</dbReference>
<keyword evidence="1" id="KW-0808">Transferase</keyword>
<dbReference type="PANTHER" id="PTHR10704:SF44">
    <property type="entry name" value="LD35051P-RELATED"/>
    <property type="match status" value="1"/>
</dbReference>